<gene>
    <name evidence="2" type="ORF">ISP19_01790</name>
</gene>
<dbReference type="EMBL" id="JADIKE010000024">
    <property type="protein sequence ID" value="MBM7124098.1"/>
    <property type="molecule type" value="Genomic_DNA"/>
</dbReference>
<comment type="caution">
    <text evidence="2">The sequence shown here is derived from an EMBL/GenBank/DDBJ whole genome shotgun (WGS) entry which is preliminary data.</text>
</comment>
<organism evidence="2 3">
    <name type="scientific">Dyella flava</name>
    <dbReference type="NCBI Taxonomy" id="1920170"/>
    <lineage>
        <taxon>Bacteria</taxon>
        <taxon>Pseudomonadati</taxon>
        <taxon>Pseudomonadota</taxon>
        <taxon>Gammaproteobacteria</taxon>
        <taxon>Lysobacterales</taxon>
        <taxon>Rhodanobacteraceae</taxon>
        <taxon>Dyella</taxon>
    </lineage>
</organism>
<dbReference type="Gene3D" id="3.50.30.50">
    <property type="entry name" value="Putative cyclase"/>
    <property type="match status" value="1"/>
</dbReference>
<reference evidence="2" key="1">
    <citation type="submission" date="2020-10" db="EMBL/GenBank/DDBJ databases">
        <title>Phylogeny of dyella-like bacteria.</title>
        <authorList>
            <person name="Fu J."/>
        </authorList>
    </citation>
    <scope>NUCLEOTIDE SEQUENCE</scope>
    <source>
        <strain evidence="2">DHOC52</strain>
    </source>
</reference>
<evidence type="ECO:0000313" key="3">
    <source>
        <dbReference type="Proteomes" id="UP001430149"/>
    </source>
</evidence>
<keyword evidence="3" id="KW-1185">Reference proteome</keyword>
<dbReference type="SUPFAM" id="SSF102198">
    <property type="entry name" value="Putative cyclase"/>
    <property type="match status" value="1"/>
</dbReference>
<keyword evidence="1" id="KW-0732">Signal</keyword>
<name>A0ABS2JYN6_9GAMM</name>
<evidence type="ECO:0000313" key="2">
    <source>
        <dbReference type="EMBL" id="MBM7124098.1"/>
    </source>
</evidence>
<accession>A0ABS2JYN6</accession>
<sequence>MIVAVAFSLISIGALAQATASDGHASQTAELLAIVHAGKLVDLTHSFSATTPVWSGFGQAIITPAKDPKTGQPYTIDKDGFRANYFSMVGQYGTHVDPPAHFAANGATIDAIPLNQMILPLVVFDITGLLHQDPAHALSVNDILDWEKVHGRVPSGSFAALRTDMSKDWDSNPARFKRSPFPAWSLAAVRFLIEQRGVVAIGHEALDTDITPRMDSETWLLQHGHYQIEAMAHLDEVPATGAVLIAMWPKVKNGEGFPARVMAVVPADASPVH</sequence>
<feature type="signal peptide" evidence="1">
    <location>
        <begin position="1"/>
        <end position="16"/>
    </location>
</feature>
<proteinExistence type="predicted"/>
<evidence type="ECO:0000256" key="1">
    <source>
        <dbReference type="SAM" id="SignalP"/>
    </source>
</evidence>
<protein>
    <submittedName>
        <fullName evidence="2">Cyclase family protein</fullName>
    </submittedName>
</protein>
<dbReference type="Proteomes" id="UP001430149">
    <property type="component" value="Unassembled WGS sequence"/>
</dbReference>
<dbReference type="InterPro" id="IPR007325">
    <property type="entry name" value="KFase/CYL"/>
</dbReference>
<feature type="chain" id="PRO_5045677242" evidence="1">
    <location>
        <begin position="17"/>
        <end position="273"/>
    </location>
</feature>
<dbReference type="InterPro" id="IPR037175">
    <property type="entry name" value="KFase_sf"/>
</dbReference>
<dbReference type="PANTHER" id="PTHR31118:SF12">
    <property type="entry name" value="CYCLASE-LIKE PROTEIN 2"/>
    <property type="match status" value="1"/>
</dbReference>
<dbReference type="PANTHER" id="PTHR31118">
    <property type="entry name" value="CYCLASE-LIKE PROTEIN 2"/>
    <property type="match status" value="1"/>
</dbReference>
<dbReference type="Pfam" id="PF04199">
    <property type="entry name" value="Cyclase"/>
    <property type="match status" value="1"/>
</dbReference>